<keyword evidence="2" id="KW-1185">Reference proteome</keyword>
<organism evidence="1 2">
    <name type="scientific">Lindgomyces ingoldianus</name>
    <dbReference type="NCBI Taxonomy" id="673940"/>
    <lineage>
        <taxon>Eukaryota</taxon>
        <taxon>Fungi</taxon>
        <taxon>Dikarya</taxon>
        <taxon>Ascomycota</taxon>
        <taxon>Pezizomycotina</taxon>
        <taxon>Dothideomycetes</taxon>
        <taxon>Pleosporomycetidae</taxon>
        <taxon>Pleosporales</taxon>
        <taxon>Lindgomycetaceae</taxon>
        <taxon>Lindgomyces</taxon>
    </lineage>
</organism>
<accession>A0ACB6R5J9</accession>
<proteinExistence type="predicted"/>
<sequence length="70" mass="8116">MRGYGELLRGSGEHRTCNQLEYPLHRYFTNYESMLPTSRQNLTLRYSSTPSVPTYSLSSLRYSDKDSFGV</sequence>
<protein>
    <submittedName>
        <fullName evidence="1">Uncharacterized protein</fullName>
    </submittedName>
</protein>
<evidence type="ECO:0000313" key="2">
    <source>
        <dbReference type="Proteomes" id="UP000799755"/>
    </source>
</evidence>
<dbReference type="Proteomes" id="UP000799755">
    <property type="component" value="Unassembled WGS sequence"/>
</dbReference>
<gene>
    <name evidence="1" type="ORF">BDR25DRAFT_351897</name>
</gene>
<reference evidence="1" key="1">
    <citation type="journal article" date="2020" name="Stud. Mycol.">
        <title>101 Dothideomycetes genomes: a test case for predicting lifestyles and emergence of pathogens.</title>
        <authorList>
            <person name="Haridas S."/>
            <person name="Albert R."/>
            <person name="Binder M."/>
            <person name="Bloem J."/>
            <person name="Labutti K."/>
            <person name="Salamov A."/>
            <person name="Andreopoulos B."/>
            <person name="Baker S."/>
            <person name="Barry K."/>
            <person name="Bills G."/>
            <person name="Bluhm B."/>
            <person name="Cannon C."/>
            <person name="Castanera R."/>
            <person name="Culley D."/>
            <person name="Daum C."/>
            <person name="Ezra D."/>
            <person name="Gonzalez J."/>
            <person name="Henrissat B."/>
            <person name="Kuo A."/>
            <person name="Liang C."/>
            <person name="Lipzen A."/>
            <person name="Lutzoni F."/>
            <person name="Magnuson J."/>
            <person name="Mondo S."/>
            <person name="Nolan M."/>
            <person name="Ohm R."/>
            <person name="Pangilinan J."/>
            <person name="Park H.-J."/>
            <person name="Ramirez L."/>
            <person name="Alfaro M."/>
            <person name="Sun H."/>
            <person name="Tritt A."/>
            <person name="Yoshinaga Y."/>
            <person name="Zwiers L.-H."/>
            <person name="Turgeon B."/>
            <person name="Goodwin S."/>
            <person name="Spatafora J."/>
            <person name="Crous P."/>
            <person name="Grigoriev I."/>
        </authorList>
    </citation>
    <scope>NUCLEOTIDE SEQUENCE</scope>
    <source>
        <strain evidence="1">ATCC 200398</strain>
    </source>
</reference>
<name>A0ACB6R5J9_9PLEO</name>
<comment type="caution">
    <text evidence="1">The sequence shown here is derived from an EMBL/GenBank/DDBJ whole genome shotgun (WGS) entry which is preliminary data.</text>
</comment>
<evidence type="ECO:0000313" key="1">
    <source>
        <dbReference type="EMBL" id="KAF2474347.1"/>
    </source>
</evidence>
<dbReference type="EMBL" id="MU003498">
    <property type="protein sequence ID" value="KAF2474347.1"/>
    <property type="molecule type" value="Genomic_DNA"/>
</dbReference>